<protein>
    <submittedName>
        <fullName evidence="2">GapA-binding peptide SR1P</fullName>
    </submittedName>
</protein>
<dbReference type="OrthoDB" id="2971595at2"/>
<evidence type="ECO:0000313" key="2">
    <source>
        <dbReference type="EMBL" id="PAD74957.1"/>
    </source>
</evidence>
<gene>
    <name evidence="2" type="ORF">CHH67_16895</name>
    <name evidence="1" type="ORF">GNP94_08870</name>
</gene>
<dbReference type="Proteomes" id="UP000215596">
    <property type="component" value="Unassembled WGS sequence"/>
</dbReference>
<evidence type="ECO:0000313" key="3">
    <source>
        <dbReference type="Proteomes" id="UP000215596"/>
    </source>
</evidence>
<keyword evidence="4" id="KW-1185">Reference proteome</keyword>
<sequence>MRALTSPEAAKNGSGQDWGLIICTGCSDIIDTMPTDGVKILYGYCGNEECTGKRRED</sequence>
<accession>A0A268EPA9</accession>
<dbReference type="RefSeq" id="WP_095266378.1">
    <property type="nucleotide sequence ID" value="NZ_NPBY01000049.1"/>
</dbReference>
<proteinExistence type="predicted"/>
<dbReference type="AlphaFoldDB" id="A0A268EPA9"/>
<evidence type="ECO:0000313" key="4">
    <source>
        <dbReference type="Proteomes" id="UP000435177"/>
    </source>
</evidence>
<name>A0A268EPA9_9BACL</name>
<dbReference type="EMBL" id="NPBY01000049">
    <property type="protein sequence ID" value="PAD74957.1"/>
    <property type="molecule type" value="Genomic_DNA"/>
</dbReference>
<comment type="caution">
    <text evidence="2">The sequence shown here is derived from an EMBL/GenBank/DDBJ whole genome shotgun (WGS) entry which is preliminary data.</text>
</comment>
<dbReference type="EMBL" id="WOAA01000005">
    <property type="protein sequence ID" value="MUG66124.1"/>
    <property type="molecule type" value="Genomic_DNA"/>
</dbReference>
<reference evidence="1 4" key="2">
    <citation type="submission" date="2019-11" db="EMBL/GenBank/DDBJ databases">
        <title>Draft genome sequences of five Paenibacillus species of dairy origin.</title>
        <authorList>
            <person name="Olajide A.M."/>
            <person name="Chen S."/>
            <person name="Lapointe G."/>
        </authorList>
    </citation>
    <scope>NUCLEOTIDE SEQUENCE [LARGE SCALE GENOMIC DNA]</scope>
    <source>
        <strain evidence="1 4">3CS1</strain>
    </source>
</reference>
<dbReference type="Proteomes" id="UP000435177">
    <property type="component" value="Unassembled WGS sequence"/>
</dbReference>
<reference evidence="2 3" key="1">
    <citation type="submission" date="2017-07" db="EMBL/GenBank/DDBJ databases">
        <title>Isolation and whole genome analysis of endospore-forming bacteria from heroin.</title>
        <authorList>
            <person name="Kalinowski J."/>
            <person name="Ahrens B."/>
            <person name="Al-Dilaimi A."/>
            <person name="Winkler A."/>
            <person name="Wibberg D."/>
            <person name="Schleenbecker U."/>
            <person name="Ruckert C."/>
            <person name="Wolfel R."/>
            <person name="Grass G."/>
        </authorList>
    </citation>
    <scope>NUCLEOTIDE SEQUENCE [LARGE SCALE GENOMIC DNA]</scope>
    <source>
        <strain evidence="2 3">7537-G1</strain>
    </source>
</reference>
<organism evidence="2 3">
    <name type="scientific">Paenibacillus campinasensis</name>
    <dbReference type="NCBI Taxonomy" id="66347"/>
    <lineage>
        <taxon>Bacteria</taxon>
        <taxon>Bacillati</taxon>
        <taxon>Bacillota</taxon>
        <taxon>Bacilli</taxon>
        <taxon>Bacillales</taxon>
        <taxon>Paenibacillaceae</taxon>
        <taxon>Paenibacillus</taxon>
    </lineage>
</organism>
<evidence type="ECO:0000313" key="1">
    <source>
        <dbReference type="EMBL" id="MUG66124.1"/>
    </source>
</evidence>